<feature type="region of interest" description="Disordered" evidence="2">
    <location>
        <begin position="261"/>
        <end position="292"/>
    </location>
</feature>
<evidence type="ECO:0000313" key="4">
    <source>
        <dbReference type="Proteomes" id="UP000789524"/>
    </source>
</evidence>
<evidence type="ECO:0000256" key="1">
    <source>
        <dbReference type="SAM" id="Coils"/>
    </source>
</evidence>
<gene>
    <name evidence="3" type="ORF">DCHRY22_LOCUS2289</name>
</gene>
<comment type="caution">
    <text evidence="3">The sequence shown here is derived from an EMBL/GenBank/DDBJ whole genome shotgun (WGS) entry which is preliminary data.</text>
</comment>
<evidence type="ECO:0000256" key="2">
    <source>
        <dbReference type="SAM" id="MobiDB-lite"/>
    </source>
</evidence>
<sequence>MTRKTHEKRTQRVFGVKDAVTASPQYETAYAMSNTEVEENKNTQSNSCKCRKKDKRKDVFKHDRNWQSITKLYGDTDTTHIWDNELQKPKAVYKTKEREQIDPYYESYKPDVYQENINPIYNVKSKPAKISLLSLYRRHKKNKSKKDQYPKETLYNENVTNNPYVPYEPNIEFKFTKKPGKKFVIDRFATGDVCRGGPCLEALEHLQRLQDPNEIELPEKKNRNNKKAKSKERRKKVKKKIEEEIVIREDNVKDKKRTEVNKKKLKKKKEKEKKKKDIKKEESELKTDSEKSDDTTYSKLIAKVKTAKGNAKNSLIKMLKEDLNIGQGDQGASSKNKDLKEIKPKPSLIDKMFRVTCKCKSDNGHAFQTVSNAKDQTGEPFFEMKVDSSDMQVMNSQEINEKIRKLGRSEKKDLSCICPSRLNRLESHRERTCRKGICEKYLKNKHTSFNCKCVELKDVIECKDSTCNLKTKRKKKIKRKEEVPLTSADIAKKPLLQVMLDSNNMNIINSKEILDAMRKASPNEICSSGICKRAIDENFDVNCRCIGKKLKAGVFECDKSSCKDRKKKCALSYYCSKVFSKSETWSKRGRRTRRRPIRRSRDDSNIIENKKHIRSDTNQKTVTFDIPRGLGKKLGKQAPKTGKERKVPYLKEEQSNICKCYCECYGQKTKKKARKRRRRRKKGFFKRRKRDDRTCSEKVTDCVEKQQENCEKELKKKKKQYVKQEKKSLKENKKMVAEQKEVSKQNAHRWNYITNVITGP</sequence>
<dbReference type="Proteomes" id="UP000789524">
    <property type="component" value="Unassembled WGS sequence"/>
</dbReference>
<keyword evidence="4" id="KW-1185">Reference proteome</keyword>
<organism evidence="3 4">
    <name type="scientific">Danaus chrysippus</name>
    <name type="common">African queen</name>
    <dbReference type="NCBI Taxonomy" id="151541"/>
    <lineage>
        <taxon>Eukaryota</taxon>
        <taxon>Metazoa</taxon>
        <taxon>Ecdysozoa</taxon>
        <taxon>Arthropoda</taxon>
        <taxon>Hexapoda</taxon>
        <taxon>Insecta</taxon>
        <taxon>Pterygota</taxon>
        <taxon>Neoptera</taxon>
        <taxon>Endopterygota</taxon>
        <taxon>Lepidoptera</taxon>
        <taxon>Glossata</taxon>
        <taxon>Ditrysia</taxon>
        <taxon>Papilionoidea</taxon>
        <taxon>Nymphalidae</taxon>
        <taxon>Danainae</taxon>
        <taxon>Danaini</taxon>
        <taxon>Danaina</taxon>
        <taxon>Danaus</taxon>
        <taxon>Anosia</taxon>
    </lineage>
</organism>
<dbReference type="EMBL" id="CAKASE010000045">
    <property type="protein sequence ID" value="CAG9560669.1"/>
    <property type="molecule type" value="Genomic_DNA"/>
</dbReference>
<reference evidence="3" key="1">
    <citation type="submission" date="2021-09" db="EMBL/GenBank/DDBJ databases">
        <authorList>
            <person name="Martin H S."/>
        </authorList>
    </citation>
    <scope>NUCLEOTIDE SEQUENCE</scope>
</reference>
<keyword evidence="1" id="KW-0175">Coiled coil</keyword>
<feature type="compositionally biased region" description="Basic residues" evidence="2">
    <location>
        <begin position="223"/>
        <end position="239"/>
    </location>
</feature>
<proteinExistence type="predicted"/>
<feature type="compositionally biased region" description="Basic and acidic residues" evidence="2">
    <location>
        <begin position="278"/>
        <end position="292"/>
    </location>
</feature>
<protein>
    <submittedName>
        <fullName evidence="3">(African queen) hypothetical protein</fullName>
    </submittedName>
</protein>
<accession>A0A8J2VQ35</accession>
<feature type="region of interest" description="Disordered" evidence="2">
    <location>
        <begin position="214"/>
        <end position="239"/>
    </location>
</feature>
<evidence type="ECO:0000313" key="3">
    <source>
        <dbReference type="EMBL" id="CAG9560669.1"/>
    </source>
</evidence>
<feature type="coiled-coil region" evidence="1">
    <location>
        <begin position="700"/>
        <end position="727"/>
    </location>
</feature>
<name>A0A8J2VQ35_9NEOP</name>
<dbReference type="AlphaFoldDB" id="A0A8J2VQ35"/>
<feature type="compositionally biased region" description="Basic residues" evidence="2">
    <location>
        <begin position="263"/>
        <end position="277"/>
    </location>
</feature>
<dbReference type="OrthoDB" id="7434072at2759"/>